<dbReference type="AlphaFoldDB" id="A0A7R9GKT3"/>
<name>A0A7R9GKT3_9CRUS</name>
<proteinExistence type="predicted"/>
<dbReference type="EMBL" id="OA892028">
    <property type="protein sequence ID" value="CAD7284820.1"/>
    <property type="molecule type" value="Genomic_DNA"/>
</dbReference>
<feature type="non-terminal residue" evidence="1">
    <location>
        <position position="96"/>
    </location>
</feature>
<reference evidence="1" key="1">
    <citation type="submission" date="2020-11" db="EMBL/GenBank/DDBJ databases">
        <authorList>
            <person name="Tran Van P."/>
        </authorList>
    </citation>
    <scope>NUCLEOTIDE SEQUENCE</scope>
</reference>
<dbReference type="Proteomes" id="UP000678499">
    <property type="component" value="Unassembled WGS sequence"/>
</dbReference>
<accession>A0A7R9GKT3</accession>
<protein>
    <submittedName>
        <fullName evidence="1">Uncharacterized protein</fullName>
    </submittedName>
</protein>
<dbReference type="EMBL" id="CAJPEX010009991">
    <property type="protein sequence ID" value="CAG0924972.1"/>
    <property type="molecule type" value="Genomic_DNA"/>
</dbReference>
<gene>
    <name evidence="1" type="ORF">NMOB1V02_LOCUS12424</name>
</gene>
<organism evidence="1">
    <name type="scientific">Notodromas monacha</name>
    <dbReference type="NCBI Taxonomy" id="399045"/>
    <lineage>
        <taxon>Eukaryota</taxon>
        <taxon>Metazoa</taxon>
        <taxon>Ecdysozoa</taxon>
        <taxon>Arthropoda</taxon>
        <taxon>Crustacea</taxon>
        <taxon>Oligostraca</taxon>
        <taxon>Ostracoda</taxon>
        <taxon>Podocopa</taxon>
        <taxon>Podocopida</taxon>
        <taxon>Cypridocopina</taxon>
        <taxon>Cypridoidea</taxon>
        <taxon>Cyprididae</taxon>
        <taxon>Notodromas</taxon>
    </lineage>
</organism>
<evidence type="ECO:0000313" key="1">
    <source>
        <dbReference type="EMBL" id="CAD7284820.1"/>
    </source>
</evidence>
<sequence length="96" mass="10848">YFIFIGEKSSAFSLNRESVGDLVRNPGTDRKDFQKKSTAQRFISLRILTPNKVTNAAISHENHSQSSSNPHEEPVLIPRSENMIPRFLFTAIFAVV</sequence>
<evidence type="ECO:0000313" key="2">
    <source>
        <dbReference type="Proteomes" id="UP000678499"/>
    </source>
</evidence>
<feature type="non-terminal residue" evidence="1">
    <location>
        <position position="1"/>
    </location>
</feature>
<keyword evidence="2" id="KW-1185">Reference proteome</keyword>